<accession>A0A0H2YTD1</accession>
<gene>
    <name evidence="1" type="ordered locus">CPF_1279</name>
</gene>
<keyword evidence="2" id="KW-1185">Reference proteome</keyword>
<dbReference type="EMBL" id="CP000246">
    <property type="protein sequence ID" value="ABG84271.1"/>
    <property type="molecule type" value="Genomic_DNA"/>
</dbReference>
<name>A0A0H2YTD1_CLOP1</name>
<dbReference type="Proteomes" id="UP000001823">
    <property type="component" value="Chromosome"/>
</dbReference>
<sequence length="146" mass="16611">MKYALDINDSYLRKVLIKKLKEEGDLTIDCFNEECCLGESFFKKVLLSNNTKADIFIRITKSIGEDKRIEILGDDQILRRVVSLNLEDMVDYIGLSQISIKSGKGLYLVKNLDSLCLIINISDTEIDSINKEKLADALYKIIKEVS</sequence>
<organism evidence="1 2">
    <name type="scientific">Clostridium perfringens (strain ATCC 13124 / DSM 756 / JCM 1290 / NCIMB 6125 / NCTC 8237 / Type A)</name>
    <dbReference type="NCBI Taxonomy" id="195103"/>
    <lineage>
        <taxon>Bacteria</taxon>
        <taxon>Bacillati</taxon>
        <taxon>Bacillota</taxon>
        <taxon>Clostridia</taxon>
        <taxon>Eubacteriales</taxon>
        <taxon>Clostridiaceae</taxon>
        <taxon>Clostridium</taxon>
    </lineage>
</organism>
<reference evidence="1 2" key="1">
    <citation type="journal article" date="2006" name="Genome Res.">
        <title>Skewed genomic variability in strains of the toxigenic bacterial pathogen, Clostridium perfringens.</title>
        <authorList>
            <person name="Myers G.S."/>
            <person name="Rasko D.A."/>
            <person name="Cheung J.K."/>
            <person name="Ravel J."/>
            <person name="Seshadri R."/>
            <person name="Deboy R.T."/>
            <person name="Ren Q."/>
            <person name="Varga J."/>
            <person name="Awad M.M."/>
            <person name="Brinkac L.M."/>
            <person name="Daugherty S.C."/>
            <person name="Haft D.H."/>
            <person name="Dodson R.J."/>
            <person name="Madupu R."/>
            <person name="Nelson W.C."/>
            <person name="Rosovitz M.J."/>
            <person name="Sullivan S.A."/>
            <person name="Khouri H."/>
            <person name="Dimitrov G.I."/>
            <person name="Watkins K.L."/>
            <person name="Mulligan S."/>
            <person name="Benton J."/>
            <person name="Radune D."/>
            <person name="Fisher D.J."/>
            <person name="Atkins H.S."/>
            <person name="Hiscox T."/>
            <person name="Jost B.H."/>
            <person name="Billington S.J."/>
            <person name="Songer J.G."/>
            <person name="McClane B.A."/>
            <person name="Titball R.W."/>
            <person name="Rood J.I."/>
            <person name="Melville S.B."/>
            <person name="Paulsen I.T."/>
        </authorList>
    </citation>
    <scope>NUCLEOTIDE SEQUENCE [LARGE SCALE GENOMIC DNA]</scope>
    <source>
        <strain evidence="2">ATCC 13124 / DSM 756 / JCM 1290 / NCIMB 6125 / NCTC 8237 / S 107 / Type A</strain>
    </source>
</reference>
<dbReference type="RefSeq" id="WP_003477720.1">
    <property type="nucleotide sequence ID" value="NC_008261.1"/>
</dbReference>
<dbReference type="PaxDb" id="195103-CPF_1279"/>
<proteinExistence type="predicted"/>
<protein>
    <submittedName>
        <fullName evidence="1">Uncharacterized protein</fullName>
    </submittedName>
</protein>
<evidence type="ECO:0000313" key="1">
    <source>
        <dbReference type="EMBL" id="ABG84271.1"/>
    </source>
</evidence>
<dbReference type="HOGENOM" id="CLU_1774163_0_0_9"/>
<dbReference type="STRING" id="195103.CPF_1279"/>
<dbReference type="AlphaFoldDB" id="A0A0H2YTD1"/>
<evidence type="ECO:0000313" key="2">
    <source>
        <dbReference type="Proteomes" id="UP000001823"/>
    </source>
</evidence>
<dbReference type="KEGG" id="cpf:CPF_1279"/>